<keyword evidence="1" id="KW-1133">Transmembrane helix</keyword>
<feature type="transmembrane region" description="Helical" evidence="1">
    <location>
        <begin position="158"/>
        <end position="177"/>
    </location>
</feature>
<keyword evidence="3" id="KW-1185">Reference proteome</keyword>
<keyword evidence="1" id="KW-0472">Membrane</keyword>
<evidence type="ECO:0000256" key="1">
    <source>
        <dbReference type="SAM" id="Phobius"/>
    </source>
</evidence>
<gene>
    <name evidence="2" type="ORF">BC751_1129</name>
</gene>
<evidence type="ECO:0008006" key="4">
    <source>
        <dbReference type="Google" id="ProtNLM"/>
    </source>
</evidence>
<dbReference type="AlphaFoldDB" id="A0A4Q7P6J2"/>
<sequence>MFGNFYLLIIATGFLFSLFVKRKNQGIESTAQQTIIAILFLALLMEGLGVYLAAKGINNSLLYNVGWVYGESLLLIFYLSLLEVNQVFKRKIAWISVGLVVWGLVNTLFFQSITTEFQYFTFLPFTVFIIFLVVRFLFHLMQMKAYADRDLIRLPHFWISWAILLFYVEAILLFGIYQFHPVFVLDHVQLLFTINQFVAGLMYLVFGLAFILPWFNTKKLALID</sequence>
<feature type="transmembrane region" description="Helical" evidence="1">
    <location>
        <begin position="60"/>
        <end position="80"/>
    </location>
</feature>
<feature type="transmembrane region" description="Helical" evidence="1">
    <location>
        <begin position="6"/>
        <end position="22"/>
    </location>
</feature>
<dbReference type="EMBL" id="SGXG01000001">
    <property type="protein sequence ID" value="RZS95595.1"/>
    <property type="molecule type" value="Genomic_DNA"/>
</dbReference>
<accession>A0A4Q7P6J2</accession>
<feature type="transmembrane region" description="Helical" evidence="1">
    <location>
        <begin position="34"/>
        <end position="54"/>
    </location>
</feature>
<dbReference type="RefSeq" id="WP_130274663.1">
    <property type="nucleotide sequence ID" value="NZ_SGXG01000001.1"/>
</dbReference>
<organism evidence="2 3">
    <name type="scientific">Cecembia calidifontis</name>
    <dbReference type="NCBI Taxonomy" id="1187080"/>
    <lineage>
        <taxon>Bacteria</taxon>
        <taxon>Pseudomonadati</taxon>
        <taxon>Bacteroidota</taxon>
        <taxon>Cytophagia</taxon>
        <taxon>Cytophagales</taxon>
        <taxon>Cyclobacteriaceae</taxon>
        <taxon>Cecembia</taxon>
    </lineage>
</organism>
<evidence type="ECO:0000313" key="3">
    <source>
        <dbReference type="Proteomes" id="UP000292209"/>
    </source>
</evidence>
<comment type="caution">
    <text evidence="2">The sequence shown here is derived from an EMBL/GenBank/DDBJ whole genome shotgun (WGS) entry which is preliminary data.</text>
</comment>
<name>A0A4Q7P6J2_9BACT</name>
<proteinExistence type="predicted"/>
<feature type="transmembrane region" description="Helical" evidence="1">
    <location>
        <begin position="119"/>
        <end position="138"/>
    </location>
</feature>
<feature type="transmembrane region" description="Helical" evidence="1">
    <location>
        <begin position="92"/>
        <end position="113"/>
    </location>
</feature>
<dbReference type="Proteomes" id="UP000292209">
    <property type="component" value="Unassembled WGS sequence"/>
</dbReference>
<evidence type="ECO:0000313" key="2">
    <source>
        <dbReference type="EMBL" id="RZS95595.1"/>
    </source>
</evidence>
<feature type="transmembrane region" description="Helical" evidence="1">
    <location>
        <begin position="197"/>
        <end position="215"/>
    </location>
</feature>
<dbReference type="OrthoDB" id="836617at2"/>
<reference evidence="2 3" key="1">
    <citation type="submission" date="2019-02" db="EMBL/GenBank/DDBJ databases">
        <title>Genomic Encyclopedia of Archaeal and Bacterial Type Strains, Phase II (KMG-II): from individual species to whole genera.</title>
        <authorList>
            <person name="Goeker M."/>
        </authorList>
    </citation>
    <scope>NUCLEOTIDE SEQUENCE [LARGE SCALE GENOMIC DNA]</scope>
    <source>
        <strain evidence="2 3">DSM 21411</strain>
    </source>
</reference>
<protein>
    <recommendedName>
        <fullName evidence="4">Histidine kinase N-terminal 7TM region domain-containing protein</fullName>
    </recommendedName>
</protein>
<keyword evidence="1" id="KW-0812">Transmembrane</keyword>